<name>A0A813GPM0_POLGL</name>
<sequence length="358" mass="36546">MPLAGDLSSAEALSTVVPLLAAFGDLCARLPSRQDAGDASQLVAGCDVGEVVGVILSVLHTAFTTPSAVACPQLRHGLLNMGAKLLVLTGPNGGLEVDAEGGLLGRCFDAWEALAIAFRPAESEPESFNPLLLGHGAVGSSYQSPLFTEASAAAFSQLLRVLPEALALPLDPRELGGGSEGRGQAAAVRGRVAQMLTVWIAAGEEMSRSREALAMLSGLARDLKPLDTAAGRSQLELVLTMAAAVAEALASARLKETLGRLLAGVTSLPLALGAVPAPWAGLLETAAAEFISAADPWINPAQFSPSSEGGRALLTFTFGLVGGQHASGASVEALSTVVANLAPLYYVASELPLALRIV</sequence>
<feature type="non-terminal residue" evidence="1">
    <location>
        <position position="358"/>
    </location>
</feature>
<reference evidence="1" key="1">
    <citation type="submission" date="2021-02" db="EMBL/GenBank/DDBJ databases">
        <authorList>
            <person name="Dougan E. K."/>
            <person name="Rhodes N."/>
            <person name="Thang M."/>
            <person name="Chan C."/>
        </authorList>
    </citation>
    <scope>NUCLEOTIDE SEQUENCE</scope>
</reference>
<evidence type="ECO:0000313" key="2">
    <source>
        <dbReference type="Proteomes" id="UP000654075"/>
    </source>
</evidence>
<dbReference type="Proteomes" id="UP000654075">
    <property type="component" value="Unassembled WGS sequence"/>
</dbReference>
<proteinExistence type="predicted"/>
<comment type="caution">
    <text evidence="1">The sequence shown here is derived from an EMBL/GenBank/DDBJ whole genome shotgun (WGS) entry which is preliminary data.</text>
</comment>
<dbReference type="AlphaFoldDB" id="A0A813GPM0"/>
<organism evidence="1 2">
    <name type="scientific">Polarella glacialis</name>
    <name type="common">Dinoflagellate</name>
    <dbReference type="NCBI Taxonomy" id="89957"/>
    <lineage>
        <taxon>Eukaryota</taxon>
        <taxon>Sar</taxon>
        <taxon>Alveolata</taxon>
        <taxon>Dinophyceae</taxon>
        <taxon>Suessiales</taxon>
        <taxon>Suessiaceae</taxon>
        <taxon>Polarella</taxon>
    </lineage>
</organism>
<keyword evidence="2" id="KW-1185">Reference proteome</keyword>
<gene>
    <name evidence="1" type="ORF">PGLA1383_LOCUS41883</name>
</gene>
<evidence type="ECO:0000313" key="1">
    <source>
        <dbReference type="EMBL" id="CAE8624778.1"/>
    </source>
</evidence>
<dbReference type="OrthoDB" id="436323at2759"/>
<protein>
    <submittedName>
        <fullName evidence="1">Uncharacterized protein</fullName>
    </submittedName>
</protein>
<accession>A0A813GPM0</accession>
<dbReference type="EMBL" id="CAJNNV010028484">
    <property type="protein sequence ID" value="CAE8624778.1"/>
    <property type="molecule type" value="Genomic_DNA"/>
</dbReference>